<reference evidence="1 2" key="1">
    <citation type="journal article" date="2019" name="Int. J. Syst. Evol. Microbiol.">
        <title>The Global Catalogue of Microorganisms (GCM) 10K type strain sequencing project: providing services to taxonomists for standard genome sequencing and annotation.</title>
        <authorList>
            <consortium name="The Broad Institute Genomics Platform"/>
            <consortium name="The Broad Institute Genome Sequencing Center for Infectious Disease"/>
            <person name="Wu L."/>
            <person name="Ma J."/>
        </authorList>
    </citation>
    <scope>NUCLEOTIDE SEQUENCE [LARGE SCALE GENOMIC DNA]</scope>
    <source>
        <strain evidence="1 2">DT85</strain>
    </source>
</reference>
<comment type="caution">
    <text evidence="1">The sequence shown here is derived from an EMBL/GenBank/DDBJ whole genome shotgun (WGS) entry which is preliminary data.</text>
</comment>
<organism evidence="1 2">
    <name type="scientific">Halosegnis marinus</name>
    <dbReference type="NCBI Taxonomy" id="3034023"/>
    <lineage>
        <taxon>Archaea</taxon>
        <taxon>Methanobacteriati</taxon>
        <taxon>Methanobacteriota</taxon>
        <taxon>Stenosarchaea group</taxon>
        <taxon>Halobacteria</taxon>
        <taxon>Halobacteriales</taxon>
        <taxon>Natronomonadaceae</taxon>
        <taxon>Halosegnis</taxon>
    </lineage>
</organism>
<dbReference type="GeneID" id="79267922"/>
<dbReference type="RefSeq" id="WP_276234368.1">
    <property type="nucleotide sequence ID" value="NZ_CP119802.1"/>
</dbReference>
<dbReference type="InterPro" id="IPR001753">
    <property type="entry name" value="Enoyl-CoA_hydra/iso"/>
</dbReference>
<dbReference type="Proteomes" id="UP001596398">
    <property type="component" value="Unassembled WGS sequence"/>
</dbReference>
<dbReference type="PANTHER" id="PTHR43459:SF1">
    <property type="entry name" value="EG:BACN32G11.4 PROTEIN"/>
    <property type="match status" value="1"/>
</dbReference>
<protein>
    <submittedName>
        <fullName evidence="1">Enoyl-CoA hydratase/isomerase family protein</fullName>
    </submittedName>
</protein>
<sequence>MSDDAVLLDVENGVATMTLNKPEVRNALTAELSHAIIDTIDDLETRDDVRCLVVTGQEGTFCAGGDINSMVERMSGDMPLHDAVRNIQQVTSRAVRRVYEFHRPTVAKVDGAAFGAGGNLAIACDCLVASERARIGFGFRQVGLAVDSGTSYLLPRIVGENVAKELVFTGELLDAERASELGIFNHVYEDFDAEAEEFVASIAEGPSVALETSKRLIEQGLSSDLKQAQDDEAAAQAAVFATHDHEEGATAFMESRSPEFEGE</sequence>
<dbReference type="Gene3D" id="1.10.12.10">
    <property type="entry name" value="Lyase 2-enoyl-coa Hydratase, Chain A, domain 2"/>
    <property type="match status" value="1"/>
</dbReference>
<dbReference type="EMBL" id="JBHTAP010000001">
    <property type="protein sequence ID" value="MFC7236211.1"/>
    <property type="molecule type" value="Genomic_DNA"/>
</dbReference>
<dbReference type="InterPro" id="IPR029045">
    <property type="entry name" value="ClpP/crotonase-like_dom_sf"/>
</dbReference>
<gene>
    <name evidence="1" type="ORF">ACFQJ4_12880</name>
</gene>
<dbReference type="Pfam" id="PF00378">
    <property type="entry name" value="ECH_1"/>
    <property type="match status" value="1"/>
</dbReference>
<evidence type="ECO:0000313" key="2">
    <source>
        <dbReference type="Proteomes" id="UP001596398"/>
    </source>
</evidence>
<dbReference type="InterPro" id="IPR014748">
    <property type="entry name" value="Enoyl-CoA_hydra_C"/>
</dbReference>
<dbReference type="SUPFAM" id="SSF52096">
    <property type="entry name" value="ClpP/crotonase"/>
    <property type="match status" value="1"/>
</dbReference>
<dbReference type="Gene3D" id="3.90.226.10">
    <property type="entry name" value="2-enoyl-CoA Hydratase, Chain A, domain 1"/>
    <property type="match status" value="1"/>
</dbReference>
<dbReference type="PANTHER" id="PTHR43459">
    <property type="entry name" value="ENOYL-COA HYDRATASE"/>
    <property type="match status" value="1"/>
</dbReference>
<dbReference type="CDD" id="cd06558">
    <property type="entry name" value="crotonase-like"/>
    <property type="match status" value="1"/>
</dbReference>
<proteinExistence type="predicted"/>
<dbReference type="AlphaFoldDB" id="A0ABD5ZRX0"/>
<keyword evidence="2" id="KW-1185">Reference proteome</keyword>
<evidence type="ECO:0000313" key="1">
    <source>
        <dbReference type="EMBL" id="MFC7236211.1"/>
    </source>
</evidence>
<accession>A0ABD5ZRX0</accession>
<name>A0ABD5ZRX0_9EURY</name>